<keyword evidence="10 11" id="KW-0472">Membrane</keyword>
<protein>
    <recommendedName>
        <fullName evidence="3">histidine kinase</fullName>
        <ecNumber evidence="3">2.7.13.3</ecNumber>
    </recommendedName>
</protein>
<dbReference type="InterPro" id="IPR050398">
    <property type="entry name" value="HssS/ArlS-like"/>
</dbReference>
<evidence type="ECO:0000256" key="4">
    <source>
        <dbReference type="ARBA" id="ARBA00022475"/>
    </source>
</evidence>
<name>A0A1G2EBU5_9BACT</name>
<dbReference type="PROSITE" id="PS50885">
    <property type="entry name" value="HAMP"/>
    <property type="match status" value="1"/>
</dbReference>
<accession>A0A1G2EBU5</accession>
<reference evidence="13 14" key="1">
    <citation type="journal article" date="2016" name="Nat. Commun.">
        <title>Thousands of microbial genomes shed light on interconnected biogeochemical processes in an aquifer system.</title>
        <authorList>
            <person name="Anantharaman K."/>
            <person name="Brown C.T."/>
            <person name="Hug L.A."/>
            <person name="Sharon I."/>
            <person name="Castelle C.J."/>
            <person name="Probst A.J."/>
            <person name="Thomas B.C."/>
            <person name="Singh A."/>
            <person name="Wilkins M.J."/>
            <person name="Karaoz U."/>
            <person name="Brodie E.L."/>
            <person name="Williams K.H."/>
            <person name="Hubbard S.S."/>
            <person name="Banfield J.F."/>
        </authorList>
    </citation>
    <scope>NUCLEOTIDE SEQUENCE [LARGE SCALE GENOMIC DNA]</scope>
</reference>
<keyword evidence="8" id="KW-0418">Kinase</keyword>
<dbReference type="Pfam" id="PF00672">
    <property type="entry name" value="HAMP"/>
    <property type="match status" value="1"/>
</dbReference>
<evidence type="ECO:0000256" key="9">
    <source>
        <dbReference type="ARBA" id="ARBA00022989"/>
    </source>
</evidence>
<evidence type="ECO:0000256" key="3">
    <source>
        <dbReference type="ARBA" id="ARBA00012438"/>
    </source>
</evidence>
<dbReference type="Gene3D" id="3.30.450.20">
    <property type="entry name" value="PAS domain"/>
    <property type="match status" value="1"/>
</dbReference>
<dbReference type="EC" id="2.7.13.3" evidence="3"/>
<proteinExistence type="predicted"/>
<evidence type="ECO:0000256" key="7">
    <source>
        <dbReference type="ARBA" id="ARBA00022692"/>
    </source>
</evidence>
<evidence type="ECO:0000256" key="6">
    <source>
        <dbReference type="ARBA" id="ARBA00022679"/>
    </source>
</evidence>
<dbReference type="InterPro" id="IPR003660">
    <property type="entry name" value="HAMP_dom"/>
</dbReference>
<keyword evidence="9 11" id="KW-1133">Transmembrane helix</keyword>
<dbReference type="PANTHER" id="PTHR45528:SF10">
    <property type="entry name" value="METHYL-ACCEPTING CHEMOTAXIS PROTEIN"/>
    <property type="match status" value="1"/>
</dbReference>
<dbReference type="CDD" id="cd06225">
    <property type="entry name" value="HAMP"/>
    <property type="match status" value="1"/>
</dbReference>
<keyword evidence="6" id="KW-0808">Transferase</keyword>
<dbReference type="SUPFAM" id="SSF158472">
    <property type="entry name" value="HAMP domain-like"/>
    <property type="match status" value="1"/>
</dbReference>
<dbReference type="EMBL" id="MHMG01000019">
    <property type="protein sequence ID" value="OGZ23334.1"/>
    <property type="molecule type" value="Genomic_DNA"/>
</dbReference>
<evidence type="ECO:0000256" key="8">
    <source>
        <dbReference type="ARBA" id="ARBA00022777"/>
    </source>
</evidence>
<evidence type="ECO:0000256" key="10">
    <source>
        <dbReference type="ARBA" id="ARBA00023136"/>
    </source>
</evidence>
<dbReference type="Pfam" id="PF02743">
    <property type="entry name" value="dCache_1"/>
    <property type="match status" value="1"/>
</dbReference>
<dbReference type="Gene3D" id="6.10.340.10">
    <property type="match status" value="1"/>
</dbReference>
<gene>
    <name evidence="13" type="ORF">A3A08_02395</name>
</gene>
<dbReference type="SMART" id="SM00304">
    <property type="entry name" value="HAMP"/>
    <property type="match status" value="1"/>
</dbReference>
<dbReference type="GO" id="GO:0005886">
    <property type="term" value="C:plasma membrane"/>
    <property type="evidence" value="ECO:0007669"/>
    <property type="project" value="UniProtKB-SubCell"/>
</dbReference>
<organism evidence="13 14">
    <name type="scientific">Candidatus Nealsonbacteria bacterium RIFCSPLOWO2_01_FULL_41_9</name>
    <dbReference type="NCBI Taxonomy" id="1801671"/>
    <lineage>
        <taxon>Bacteria</taxon>
        <taxon>Candidatus Nealsoniibacteriota</taxon>
    </lineage>
</organism>
<feature type="transmembrane region" description="Helical" evidence="11">
    <location>
        <begin position="12"/>
        <end position="30"/>
    </location>
</feature>
<feature type="domain" description="HAMP" evidence="12">
    <location>
        <begin position="336"/>
        <end position="388"/>
    </location>
</feature>
<comment type="catalytic activity">
    <reaction evidence="1">
        <text>ATP + protein L-histidine = ADP + protein N-phospho-L-histidine.</text>
        <dbReference type="EC" id="2.7.13.3"/>
    </reaction>
</comment>
<evidence type="ECO:0000313" key="14">
    <source>
        <dbReference type="Proteomes" id="UP000176406"/>
    </source>
</evidence>
<comment type="subcellular location">
    <subcellularLocation>
        <location evidence="2">Cell membrane</location>
        <topology evidence="2">Multi-pass membrane protein</topology>
    </subcellularLocation>
</comment>
<evidence type="ECO:0000256" key="2">
    <source>
        <dbReference type="ARBA" id="ARBA00004651"/>
    </source>
</evidence>
<keyword evidence="7 11" id="KW-0812">Transmembrane</keyword>
<keyword evidence="4" id="KW-1003">Cell membrane</keyword>
<sequence length="465" mass="53028">MKATITRKILTPFVLMVVLSLAITNLFWYFSYRQNLKKEIFAKQEAIAQEHIQHLENTVNEKLRLLIVYSELSDILIFTQFGEKKEDVLAQLRRLSLQDKDLAQISILNRNGMEIINLNTSDGLVSESLADRSKEEKFLVPTYKIPKEYQSGLYFLLQGKPKITLSIPLTFPKTAREFERLTKIEQRFINIVGAGPGEILGVLTVEVDLERIFQEIAATKIGKDGYIYFVDENHKIFAHPDSSLVKERFDVSNLPAIEETPHSSQLLIITDQGKNEKGVESLMTHAHFSSLGWGGLIIQEPLKQAFLPISQIQKVALLFGFLGIILASFVSLFISRRLVRPIKKLHLATEEIQKGNFSVRVDVKTKDEIEEFANAFNKTLDQIQASSAALEEAKTVLEIRVRARTRELNELAGSLESKVQERTGELKTRLAELERFQELTIGRELKMIELKKELKKKYGSPKKET</sequence>
<keyword evidence="5" id="KW-0597">Phosphoprotein</keyword>
<evidence type="ECO:0000256" key="5">
    <source>
        <dbReference type="ARBA" id="ARBA00022553"/>
    </source>
</evidence>
<dbReference type="Proteomes" id="UP000176406">
    <property type="component" value="Unassembled WGS sequence"/>
</dbReference>
<feature type="transmembrane region" description="Helical" evidence="11">
    <location>
        <begin position="315"/>
        <end position="334"/>
    </location>
</feature>
<dbReference type="AlphaFoldDB" id="A0A1G2EBU5"/>
<dbReference type="PANTHER" id="PTHR45528">
    <property type="entry name" value="SENSOR HISTIDINE KINASE CPXA"/>
    <property type="match status" value="1"/>
</dbReference>
<dbReference type="GO" id="GO:0000155">
    <property type="term" value="F:phosphorelay sensor kinase activity"/>
    <property type="evidence" value="ECO:0007669"/>
    <property type="project" value="TreeGrafter"/>
</dbReference>
<evidence type="ECO:0000259" key="12">
    <source>
        <dbReference type="PROSITE" id="PS50885"/>
    </source>
</evidence>
<evidence type="ECO:0000256" key="1">
    <source>
        <dbReference type="ARBA" id="ARBA00000085"/>
    </source>
</evidence>
<evidence type="ECO:0000256" key="11">
    <source>
        <dbReference type="SAM" id="Phobius"/>
    </source>
</evidence>
<comment type="caution">
    <text evidence="13">The sequence shown here is derived from an EMBL/GenBank/DDBJ whole genome shotgun (WGS) entry which is preliminary data.</text>
</comment>
<dbReference type="InterPro" id="IPR033479">
    <property type="entry name" value="dCache_1"/>
</dbReference>
<evidence type="ECO:0000313" key="13">
    <source>
        <dbReference type="EMBL" id="OGZ23334.1"/>
    </source>
</evidence>